<evidence type="ECO:0000256" key="5">
    <source>
        <dbReference type="ARBA" id="ARBA00023002"/>
    </source>
</evidence>
<dbReference type="Pfam" id="PF00355">
    <property type="entry name" value="Rieske"/>
    <property type="match status" value="1"/>
</dbReference>
<evidence type="ECO:0000256" key="2">
    <source>
        <dbReference type="ARBA" id="ARBA00008751"/>
    </source>
</evidence>
<keyword evidence="3" id="KW-0001">2Fe-2S</keyword>
<organism evidence="9 10">
    <name type="scientific">Ralstonia solanacearum</name>
    <name type="common">Pseudomonas solanacearum</name>
    <dbReference type="NCBI Taxonomy" id="305"/>
    <lineage>
        <taxon>Bacteria</taxon>
        <taxon>Pseudomonadati</taxon>
        <taxon>Pseudomonadota</taxon>
        <taxon>Betaproteobacteria</taxon>
        <taxon>Burkholderiales</taxon>
        <taxon>Burkholderiaceae</taxon>
        <taxon>Ralstonia</taxon>
        <taxon>Ralstonia solanacearum species complex</taxon>
    </lineage>
</organism>
<dbReference type="Proteomes" id="UP000310553">
    <property type="component" value="Chromosome"/>
</dbReference>
<dbReference type="PRINTS" id="PR00090">
    <property type="entry name" value="RNGDIOXGNASE"/>
</dbReference>
<dbReference type="Gene3D" id="2.102.10.10">
    <property type="entry name" value="Rieske [2Fe-2S] iron-sulphur domain"/>
    <property type="match status" value="1"/>
</dbReference>
<evidence type="ECO:0000259" key="8">
    <source>
        <dbReference type="PROSITE" id="PS51296"/>
    </source>
</evidence>
<dbReference type="InterPro" id="IPR036922">
    <property type="entry name" value="Rieske_2Fe-2S_sf"/>
</dbReference>
<evidence type="ECO:0000256" key="1">
    <source>
        <dbReference type="ARBA" id="ARBA00001962"/>
    </source>
</evidence>
<accession>A0AA92ECZ2</accession>
<dbReference type="AlphaFoldDB" id="A0AA92ECZ2"/>
<dbReference type="GO" id="GO:0051537">
    <property type="term" value="F:2 iron, 2 sulfur cluster binding"/>
    <property type="evidence" value="ECO:0007669"/>
    <property type="project" value="UniProtKB-KW"/>
</dbReference>
<feature type="domain" description="Rieske" evidence="8">
    <location>
        <begin position="44"/>
        <end position="141"/>
    </location>
</feature>
<gene>
    <name evidence="9" type="ORF">E7Z57_07870</name>
</gene>
<dbReference type="InterPro" id="IPR017941">
    <property type="entry name" value="Rieske_2Fe-2S"/>
</dbReference>
<proteinExistence type="inferred from homology"/>
<dbReference type="SUPFAM" id="SSF55961">
    <property type="entry name" value="Bet v1-like"/>
    <property type="match status" value="1"/>
</dbReference>
<dbReference type="PROSITE" id="PS51296">
    <property type="entry name" value="RIESKE"/>
    <property type="match status" value="1"/>
</dbReference>
<sequence>MSNLSTALNLVPSETQLPVSAYFDEALYQTEIERLFKHGPSYVGHELMVPEVGDYHTLAAEAEGRVLVRNPNGVELLSNVCRHRQAIMLNGRGNAQNIVCPLHRWTYDLKGELLGAPHFERQPCAHLSRSLLQNWNGLLFEGKRDVRNDLARLGVARDLDFSGYMLDHVEVHDCDYNWKTFIEVYLEDYHVVPFHPGLGQFVSCDDLTWEFGEWYSVQTVGIHAGLRKPGTATYQKWHDAVLRLNNGEMPKYGAVWLTYYPNVMVEWYPNVLVVSTLHPMGPSKTRNVVEFYYPEEIVLFEREFVEAERAAYMETCIEDDEIAERMDAGRLALLKRGTSEVGPYQSPMEDGMQHFHEWYRRVMDY</sequence>
<evidence type="ECO:0000313" key="9">
    <source>
        <dbReference type="EMBL" id="QCX49026.1"/>
    </source>
</evidence>
<dbReference type="PANTHER" id="PTHR43756:SF5">
    <property type="entry name" value="CHOLINE MONOOXYGENASE, CHLOROPLASTIC"/>
    <property type="match status" value="1"/>
</dbReference>
<dbReference type="CDD" id="cd03469">
    <property type="entry name" value="Rieske_RO_Alpha_N"/>
    <property type="match status" value="1"/>
</dbReference>
<evidence type="ECO:0000313" key="10">
    <source>
        <dbReference type="Proteomes" id="UP000310553"/>
    </source>
</evidence>
<dbReference type="PANTHER" id="PTHR43756">
    <property type="entry name" value="CHOLINE MONOOXYGENASE, CHLOROPLASTIC"/>
    <property type="match status" value="1"/>
</dbReference>
<dbReference type="EMBL" id="CP039339">
    <property type="protein sequence ID" value="QCX49026.1"/>
    <property type="molecule type" value="Genomic_DNA"/>
</dbReference>
<dbReference type="GO" id="GO:0005506">
    <property type="term" value="F:iron ion binding"/>
    <property type="evidence" value="ECO:0007669"/>
    <property type="project" value="InterPro"/>
</dbReference>
<evidence type="ECO:0000256" key="6">
    <source>
        <dbReference type="ARBA" id="ARBA00023004"/>
    </source>
</evidence>
<keyword evidence="6" id="KW-0408">Iron</keyword>
<evidence type="ECO:0000256" key="7">
    <source>
        <dbReference type="ARBA" id="ARBA00023014"/>
    </source>
</evidence>
<evidence type="ECO:0000256" key="3">
    <source>
        <dbReference type="ARBA" id="ARBA00022714"/>
    </source>
</evidence>
<keyword evidence="7" id="KW-0411">Iron-sulfur</keyword>
<reference evidence="9 10" key="1">
    <citation type="submission" date="2019-04" db="EMBL/GenBank/DDBJ databases">
        <title>Complete Genome of UW386 and Higher Quality Genome of UW700.</title>
        <authorList>
            <person name="Jacobs J."/>
            <person name="Perez A."/>
            <person name="Steidl O."/>
            <person name="Allen C."/>
        </authorList>
    </citation>
    <scope>NUCLEOTIDE SEQUENCE [LARGE SCALE GENOMIC DNA]</scope>
    <source>
        <strain evidence="9 10">UW386</strain>
    </source>
</reference>
<keyword evidence="4" id="KW-0479">Metal-binding</keyword>
<name>A0AA92ECZ2_RALSL</name>
<dbReference type="Gene3D" id="3.90.380.10">
    <property type="entry name" value="Naphthalene 1,2-dioxygenase Alpha Subunit, Chain A, domain 1"/>
    <property type="match status" value="2"/>
</dbReference>
<keyword evidence="9" id="KW-0223">Dioxygenase</keyword>
<comment type="cofactor">
    <cofactor evidence="1">
        <name>Fe cation</name>
        <dbReference type="ChEBI" id="CHEBI:24875"/>
    </cofactor>
</comment>
<keyword evidence="5" id="KW-0560">Oxidoreductase</keyword>
<dbReference type="InterPro" id="IPR001663">
    <property type="entry name" value="Rng_hydr_dOase-A"/>
</dbReference>
<dbReference type="CDD" id="cd00680">
    <property type="entry name" value="RHO_alpha_C"/>
    <property type="match status" value="1"/>
</dbReference>
<dbReference type="Pfam" id="PF00848">
    <property type="entry name" value="Ring_hydroxyl_A"/>
    <property type="match status" value="1"/>
</dbReference>
<protein>
    <submittedName>
        <fullName evidence="9">Aromatic ring-hydroxylating dioxygenase subunit alpha</fullName>
    </submittedName>
</protein>
<comment type="similarity">
    <text evidence="2">Belongs to the bacterial ring-hydroxylating dioxygenase alpha subunit family.</text>
</comment>
<dbReference type="GO" id="GO:0051213">
    <property type="term" value="F:dioxygenase activity"/>
    <property type="evidence" value="ECO:0007669"/>
    <property type="project" value="UniProtKB-KW"/>
</dbReference>
<dbReference type="SUPFAM" id="SSF50022">
    <property type="entry name" value="ISP domain"/>
    <property type="match status" value="1"/>
</dbReference>
<evidence type="ECO:0000256" key="4">
    <source>
        <dbReference type="ARBA" id="ARBA00022723"/>
    </source>
</evidence>
<dbReference type="InterPro" id="IPR015879">
    <property type="entry name" value="Ring_hydroxy_dOase_asu_C_dom"/>
</dbReference>